<proteinExistence type="predicted"/>
<name>A0A183HRL2_9BILA</name>
<keyword evidence="2" id="KW-1185">Reference proteome</keyword>
<dbReference type="STRING" id="387005.A0A183HRL2"/>
<gene>
    <name evidence="1" type="ORF">OFLC_LOCUS10124</name>
</gene>
<dbReference type="AlphaFoldDB" id="A0A183HRL2"/>
<organism evidence="3">
    <name type="scientific">Onchocerca flexuosa</name>
    <dbReference type="NCBI Taxonomy" id="387005"/>
    <lineage>
        <taxon>Eukaryota</taxon>
        <taxon>Metazoa</taxon>
        <taxon>Ecdysozoa</taxon>
        <taxon>Nematoda</taxon>
        <taxon>Chromadorea</taxon>
        <taxon>Rhabditida</taxon>
        <taxon>Spirurina</taxon>
        <taxon>Spiruromorpha</taxon>
        <taxon>Filarioidea</taxon>
        <taxon>Onchocercidae</taxon>
        <taxon>Onchocerca</taxon>
    </lineage>
</organism>
<dbReference type="EMBL" id="UZAJ01013182">
    <property type="protein sequence ID" value="VDO66014.1"/>
    <property type="molecule type" value="Genomic_DNA"/>
</dbReference>
<sequence length="90" mass="10075">MNDPCDCSSNFCEVIISFTHAVSIELHNIEFPLTYSFWKEAGAVFAKYLRKMSKVLIYKMTIGEARGGEGVLMESLSARLVHLLIANLTC</sequence>
<evidence type="ECO:0000313" key="2">
    <source>
        <dbReference type="Proteomes" id="UP000267606"/>
    </source>
</evidence>
<dbReference type="WBParaSite" id="OFLC_0001012301-mRNA-1">
    <property type="protein sequence ID" value="OFLC_0001012301-mRNA-1"/>
    <property type="gene ID" value="OFLC_0001012301"/>
</dbReference>
<protein>
    <submittedName>
        <fullName evidence="3">Retrovirus-related Pol polyprotein from transposon TNT 1-94</fullName>
    </submittedName>
</protein>
<evidence type="ECO:0000313" key="3">
    <source>
        <dbReference type="WBParaSite" id="OFLC_0001012301-mRNA-1"/>
    </source>
</evidence>
<accession>A0A183HRL2</accession>
<reference evidence="3" key="1">
    <citation type="submission" date="2016-06" db="UniProtKB">
        <authorList>
            <consortium name="WormBaseParasite"/>
        </authorList>
    </citation>
    <scope>IDENTIFICATION</scope>
</reference>
<evidence type="ECO:0000313" key="1">
    <source>
        <dbReference type="EMBL" id="VDO66014.1"/>
    </source>
</evidence>
<reference evidence="1 2" key="2">
    <citation type="submission" date="2018-11" db="EMBL/GenBank/DDBJ databases">
        <authorList>
            <consortium name="Pathogen Informatics"/>
        </authorList>
    </citation>
    <scope>NUCLEOTIDE SEQUENCE [LARGE SCALE GENOMIC DNA]</scope>
</reference>
<dbReference type="Proteomes" id="UP000267606">
    <property type="component" value="Unassembled WGS sequence"/>
</dbReference>